<protein>
    <submittedName>
        <fullName evidence="1">Uncharacterized protein</fullName>
    </submittedName>
</protein>
<dbReference type="Proteomes" id="UP000886998">
    <property type="component" value="Unassembled WGS sequence"/>
</dbReference>
<accession>A0A8X6IEV5</accession>
<keyword evidence="2" id="KW-1185">Reference proteome</keyword>
<proteinExistence type="predicted"/>
<evidence type="ECO:0000313" key="1">
    <source>
        <dbReference type="EMBL" id="GFS43244.1"/>
    </source>
</evidence>
<organism evidence="1 2">
    <name type="scientific">Trichonephila inaurata madagascariensis</name>
    <dbReference type="NCBI Taxonomy" id="2747483"/>
    <lineage>
        <taxon>Eukaryota</taxon>
        <taxon>Metazoa</taxon>
        <taxon>Ecdysozoa</taxon>
        <taxon>Arthropoda</taxon>
        <taxon>Chelicerata</taxon>
        <taxon>Arachnida</taxon>
        <taxon>Araneae</taxon>
        <taxon>Araneomorphae</taxon>
        <taxon>Entelegynae</taxon>
        <taxon>Araneoidea</taxon>
        <taxon>Nephilidae</taxon>
        <taxon>Trichonephila</taxon>
        <taxon>Trichonephila inaurata</taxon>
    </lineage>
</organism>
<name>A0A8X6IEV5_9ARAC</name>
<dbReference type="EMBL" id="BMAV01025644">
    <property type="protein sequence ID" value="GFS43244.1"/>
    <property type="molecule type" value="Genomic_DNA"/>
</dbReference>
<sequence length="119" mass="13814">MATIRILSYGTPYAMDSEPESIPHAKPEKKSSLHIDLRIERASNMIQNLSCSENSQPERKNSNEFDWKRYMQKEYDEIEPNELEQNLDAHDDEALNLRNETDEISFIDPNINNTNSEGI</sequence>
<dbReference type="AlphaFoldDB" id="A0A8X6IEV5"/>
<reference evidence="1" key="1">
    <citation type="submission" date="2020-08" db="EMBL/GenBank/DDBJ databases">
        <title>Multicomponent nature underlies the extraordinary mechanical properties of spider dragline silk.</title>
        <authorList>
            <person name="Kono N."/>
            <person name="Nakamura H."/>
            <person name="Mori M."/>
            <person name="Yoshida Y."/>
            <person name="Ohtoshi R."/>
            <person name="Malay A.D."/>
            <person name="Moran D.A.P."/>
            <person name="Tomita M."/>
            <person name="Numata K."/>
            <person name="Arakawa K."/>
        </authorList>
    </citation>
    <scope>NUCLEOTIDE SEQUENCE</scope>
</reference>
<comment type="caution">
    <text evidence="1">The sequence shown here is derived from an EMBL/GenBank/DDBJ whole genome shotgun (WGS) entry which is preliminary data.</text>
</comment>
<dbReference type="OrthoDB" id="10537605at2759"/>
<gene>
    <name evidence="1" type="ORF">TNIN_216761</name>
</gene>
<evidence type="ECO:0000313" key="2">
    <source>
        <dbReference type="Proteomes" id="UP000886998"/>
    </source>
</evidence>